<name>A0ABZ2SXA9_9ENTE</name>
<dbReference type="Gene3D" id="3.40.50.1360">
    <property type="match status" value="1"/>
</dbReference>
<dbReference type="InterPro" id="IPR037171">
    <property type="entry name" value="NagB/RpiA_transferase-like"/>
</dbReference>
<dbReference type="Proteomes" id="UP000664360">
    <property type="component" value="Chromosome"/>
</dbReference>
<evidence type="ECO:0000259" key="4">
    <source>
        <dbReference type="PROSITE" id="PS51000"/>
    </source>
</evidence>
<accession>A0ABZ2SXA9</accession>
<sequence>MKNSRLMIEKRRNEILDLLQGREQMTTIELAEKLQVSLSTIRRDLTLLEEKNEIIREHGHCLFNYDNQMNFDLSGPTRIKHQIARYASQYIGDYATVFINSSSTALATLDYLESNHVTIVTNNLKVVSSVRPGNYSYILTGGELRVPKEVLVGDIAARTLADMNADACIIGCSGIDLNNGVTTKILNESKINEWMIKKSIKCRILVADHRKIGQTAQFKIADISAFDYLITDQYCSPKLAKKIEQLGVSVIRVSLS</sequence>
<keyword evidence="1" id="KW-0805">Transcription regulation</keyword>
<protein>
    <recommendedName>
        <fullName evidence="4">HTH deoR-type domain-containing protein</fullName>
    </recommendedName>
</protein>
<evidence type="ECO:0000256" key="1">
    <source>
        <dbReference type="ARBA" id="ARBA00023015"/>
    </source>
</evidence>
<dbReference type="InterPro" id="IPR001034">
    <property type="entry name" value="DeoR_HTH"/>
</dbReference>
<evidence type="ECO:0000256" key="2">
    <source>
        <dbReference type="ARBA" id="ARBA00023125"/>
    </source>
</evidence>
<dbReference type="PROSITE" id="PS51000">
    <property type="entry name" value="HTH_DEOR_2"/>
    <property type="match status" value="1"/>
</dbReference>
<reference evidence="5 6" key="2">
    <citation type="submission" date="2024-03" db="EMBL/GenBank/DDBJ databases">
        <title>The Genome Sequence of Enterococcus sp. DIV1094.</title>
        <authorList>
            <consortium name="The Broad Institute Genomics Platform"/>
            <consortium name="The Broad Institute Microbial Omics Core"/>
            <consortium name="The Broad Institute Genomic Center for Infectious Diseases"/>
            <person name="Earl A."/>
            <person name="Manson A."/>
            <person name="Gilmore M."/>
            <person name="Schwartman J."/>
            <person name="Shea T."/>
            <person name="Abouelleil A."/>
            <person name="Cao P."/>
            <person name="Chapman S."/>
            <person name="Cusick C."/>
            <person name="Young S."/>
            <person name="Neafsey D."/>
            <person name="Nusbaum C."/>
            <person name="Birren B."/>
        </authorList>
    </citation>
    <scope>NUCLEOTIDE SEQUENCE [LARGE SCALE GENOMIC DNA]</scope>
    <source>
        <strain evidence="5 6">DIV1094</strain>
    </source>
</reference>
<dbReference type="PANTHER" id="PTHR30363">
    <property type="entry name" value="HTH-TYPE TRANSCRIPTIONAL REGULATOR SRLR-RELATED"/>
    <property type="match status" value="1"/>
</dbReference>
<keyword evidence="3" id="KW-0804">Transcription</keyword>
<keyword evidence="6" id="KW-1185">Reference proteome</keyword>
<evidence type="ECO:0000256" key="3">
    <source>
        <dbReference type="ARBA" id="ARBA00023163"/>
    </source>
</evidence>
<dbReference type="Gene3D" id="1.10.10.10">
    <property type="entry name" value="Winged helix-like DNA-binding domain superfamily/Winged helix DNA-binding domain"/>
    <property type="match status" value="1"/>
</dbReference>
<dbReference type="InterPro" id="IPR014036">
    <property type="entry name" value="DeoR-like_C"/>
</dbReference>
<dbReference type="Pfam" id="PF00455">
    <property type="entry name" value="DeoRC"/>
    <property type="match status" value="1"/>
</dbReference>
<dbReference type="Pfam" id="PF08220">
    <property type="entry name" value="HTH_DeoR"/>
    <property type="match status" value="1"/>
</dbReference>
<reference evidence="5 6" key="1">
    <citation type="submission" date="2021-03" db="EMBL/GenBank/DDBJ databases">
        <authorList>
            <person name="Gilmore M.S."/>
            <person name="Schwartzman J."/>
            <person name="Van Tyne D."/>
            <person name="Martin M."/>
            <person name="Earl A.M."/>
            <person name="Manson A.L."/>
            <person name="Straub T."/>
            <person name="Salamzade R."/>
            <person name="Saavedra J."/>
            <person name="Lebreton F."/>
            <person name="Prichula J."/>
            <person name="Schaufler K."/>
            <person name="Gaca A."/>
            <person name="Sgardioli B."/>
            <person name="Wagenaar J."/>
            <person name="Strong T."/>
        </authorList>
    </citation>
    <scope>NUCLEOTIDE SEQUENCE [LARGE SCALE GENOMIC DNA]</scope>
    <source>
        <strain evidence="5 6">DIV1094</strain>
    </source>
</reference>
<dbReference type="PRINTS" id="PR00037">
    <property type="entry name" value="HTHLACR"/>
</dbReference>
<dbReference type="SMART" id="SM01134">
    <property type="entry name" value="DeoRC"/>
    <property type="match status" value="1"/>
</dbReference>
<evidence type="ECO:0000313" key="5">
    <source>
        <dbReference type="EMBL" id="WYJ78684.1"/>
    </source>
</evidence>
<dbReference type="InterPro" id="IPR050313">
    <property type="entry name" value="Carb_Metab_HTH_regulators"/>
</dbReference>
<dbReference type="EMBL" id="CP147250">
    <property type="protein sequence ID" value="WYJ78684.1"/>
    <property type="molecule type" value="Genomic_DNA"/>
</dbReference>
<dbReference type="PROSITE" id="PS00894">
    <property type="entry name" value="HTH_DEOR_1"/>
    <property type="match status" value="1"/>
</dbReference>
<proteinExistence type="predicted"/>
<dbReference type="SMART" id="SM00420">
    <property type="entry name" value="HTH_DEOR"/>
    <property type="match status" value="1"/>
</dbReference>
<keyword evidence="2" id="KW-0238">DNA-binding</keyword>
<dbReference type="InterPro" id="IPR036390">
    <property type="entry name" value="WH_DNA-bd_sf"/>
</dbReference>
<dbReference type="SUPFAM" id="SSF46785">
    <property type="entry name" value="Winged helix' DNA-binding domain"/>
    <property type="match status" value="1"/>
</dbReference>
<dbReference type="SUPFAM" id="SSF100950">
    <property type="entry name" value="NagB/RpiA/CoA transferase-like"/>
    <property type="match status" value="1"/>
</dbReference>
<dbReference type="PANTHER" id="PTHR30363:SF44">
    <property type="entry name" value="AGA OPERON TRANSCRIPTIONAL REPRESSOR-RELATED"/>
    <property type="match status" value="1"/>
</dbReference>
<feature type="domain" description="HTH deoR-type" evidence="4">
    <location>
        <begin position="8"/>
        <end position="63"/>
    </location>
</feature>
<dbReference type="InterPro" id="IPR036388">
    <property type="entry name" value="WH-like_DNA-bd_sf"/>
</dbReference>
<dbReference type="RefSeq" id="WP_206853450.1">
    <property type="nucleotide sequence ID" value="NZ_CP147250.1"/>
</dbReference>
<evidence type="ECO:0000313" key="6">
    <source>
        <dbReference type="Proteomes" id="UP000664360"/>
    </source>
</evidence>
<gene>
    <name evidence="5" type="ORF">DOK79_000190</name>
</gene>
<organism evidence="5 6">
    <name type="scientific">Candidatus Enterococcus mangumiae</name>
    <dbReference type="NCBI Taxonomy" id="2230878"/>
    <lineage>
        <taxon>Bacteria</taxon>
        <taxon>Bacillati</taxon>
        <taxon>Bacillota</taxon>
        <taxon>Bacilli</taxon>
        <taxon>Lactobacillales</taxon>
        <taxon>Enterococcaceae</taxon>
        <taxon>Enterococcus</taxon>
    </lineage>
</organism>
<dbReference type="InterPro" id="IPR018356">
    <property type="entry name" value="Tscrpt_reg_HTH_DeoR_CS"/>
</dbReference>